<keyword evidence="1" id="KW-0812">Transmembrane</keyword>
<keyword evidence="3" id="KW-1185">Reference proteome</keyword>
<evidence type="ECO:0000256" key="1">
    <source>
        <dbReference type="SAM" id="Phobius"/>
    </source>
</evidence>
<protein>
    <recommendedName>
        <fullName evidence="4">ABC transporter</fullName>
    </recommendedName>
</protein>
<evidence type="ECO:0008006" key="4">
    <source>
        <dbReference type="Google" id="ProtNLM"/>
    </source>
</evidence>
<dbReference type="KEGG" id="sroi:IAG44_24445"/>
<name>A0A7H0IHI7_9ACTN</name>
<dbReference type="EMBL" id="CP060828">
    <property type="protein sequence ID" value="QNP72253.1"/>
    <property type="molecule type" value="Genomic_DNA"/>
</dbReference>
<feature type="transmembrane region" description="Helical" evidence="1">
    <location>
        <begin position="192"/>
        <end position="209"/>
    </location>
</feature>
<feature type="transmembrane region" description="Helical" evidence="1">
    <location>
        <begin position="50"/>
        <end position="69"/>
    </location>
</feature>
<dbReference type="Proteomes" id="UP000516052">
    <property type="component" value="Chromosome"/>
</dbReference>
<gene>
    <name evidence="2" type="ORF">IAG44_24445</name>
</gene>
<keyword evidence="1" id="KW-0472">Membrane</keyword>
<feature type="transmembrane region" description="Helical" evidence="1">
    <location>
        <begin position="122"/>
        <end position="144"/>
    </location>
</feature>
<proteinExistence type="predicted"/>
<feature type="transmembrane region" description="Helical" evidence="1">
    <location>
        <begin position="24"/>
        <end position="44"/>
    </location>
</feature>
<evidence type="ECO:0000313" key="2">
    <source>
        <dbReference type="EMBL" id="QNP72253.1"/>
    </source>
</evidence>
<dbReference type="AlphaFoldDB" id="A0A7H0IHI7"/>
<accession>A0A7H0IHI7</accession>
<evidence type="ECO:0000313" key="3">
    <source>
        <dbReference type="Proteomes" id="UP000516052"/>
    </source>
</evidence>
<sequence>MRHALTLPTAIGPHLLRLAPRLPLALGAGPALVVAVLPLALAAHPGQGDAALLLRVTTVLCALPVAFALDDPAANTTAALPFPPALRRALRLALACAPMAVTWTACAFLLRAALHPYDRAALPLPGLALEAAGLTAAAVALVGLGLRLTGGERGSTLAAPGSTLLLLVLTLSPARAELFAVPYGESWTSSRWTWAAGLALGAGLAAALLREGRGGGR</sequence>
<feature type="transmembrane region" description="Helical" evidence="1">
    <location>
        <begin position="156"/>
        <end position="172"/>
    </location>
</feature>
<feature type="transmembrane region" description="Helical" evidence="1">
    <location>
        <begin position="89"/>
        <end position="110"/>
    </location>
</feature>
<keyword evidence="1" id="KW-1133">Transmembrane helix</keyword>
<dbReference type="RefSeq" id="WP_187749210.1">
    <property type="nucleotide sequence ID" value="NZ_CP060828.1"/>
</dbReference>
<reference evidence="2 3" key="1">
    <citation type="submission" date="2020-08" db="EMBL/GenBank/DDBJ databases">
        <title>A novel species.</title>
        <authorList>
            <person name="Gao J."/>
        </authorList>
    </citation>
    <scope>NUCLEOTIDE SEQUENCE [LARGE SCALE GENOMIC DNA]</scope>
    <source>
        <strain evidence="2 3">CRXT-G-22</strain>
    </source>
</reference>
<organism evidence="2 3">
    <name type="scientific">Streptomyces roseirectus</name>
    <dbReference type="NCBI Taxonomy" id="2768066"/>
    <lineage>
        <taxon>Bacteria</taxon>
        <taxon>Bacillati</taxon>
        <taxon>Actinomycetota</taxon>
        <taxon>Actinomycetes</taxon>
        <taxon>Kitasatosporales</taxon>
        <taxon>Streptomycetaceae</taxon>
        <taxon>Streptomyces</taxon>
    </lineage>
</organism>